<dbReference type="EMBL" id="JBITLV010000008">
    <property type="protein sequence ID" value="MFI7589630.1"/>
    <property type="molecule type" value="Genomic_DNA"/>
</dbReference>
<sequence>MSREIQTVAVVGAPAVTALPVANLESSGARLVTLTEADVAGVAEADLVIVAGRETLAAQRELLAAVDAAAPAEAVVAVASAGFGLGELAFATANPTRVVGLRLPLRADLPGAELVTTIATDAEAVEAVRALLEKAGKTPTVIGDRPGQIVAGLLLPYLNQAAGMFEARYASRDDIDAAMRLGCGLPAGPLQLLDTIGVDVAYDLLDALHARTGDARHAPAPVLRQLIAAGRTGVAAGAGFYTYEAPGSAKAVADDDSDASGEHLATRPVQSVGVVGSGTMATGIMEVFAKAGYDVVYIARSDEKVAGVRAAIEKSLEKAVSRGKLAEADRDAALARLSGATSHDALAQVDLVVEAVVEDLAVKLELFKSLDKVCKPGAILATTTSSLPVVEMAAVTSRPADVIGIHFFNPAAVMKLVEVVETVQTAADVVATTLEVTKKVGKHAVQCGDRAGFIVNALLFPYLNDATLLLESGFADADTIDAAITGALGYPMGPFALIDVVGTDVTLAIQQVLQGAFREPGFTPAPLLGQLVGAGYLGRKTKRGFRAY</sequence>
<accession>A0ABW8ATB5</accession>
<proteinExistence type="inferred from homology"/>
<dbReference type="InterPro" id="IPR036291">
    <property type="entry name" value="NAD(P)-bd_dom_sf"/>
</dbReference>
<keyword evidence="3 6" id="KW-0560">Oxidoreductase</keyword>
<dbReference type="EC" id="1.1.1.35" evidence="6"/>
<protein>
    <submittedName>
        <fullName evidence="6">3-hydroxyacyl-CoA dehydrogenase family protein</fullName>
        <ecNumber evidence="6">1.1.1.35</ecNumber>
    </submittedName>
</protein>
<dbReference type="InterPro" id="IPR008927">
    <property type="entry name" value="6-PGluconate_DH-like_C_sf"/>
</dbReference>
<organism evidence="6 7">
    <name type="scientific">Spongisporangium articulatum</name>
    <dbReference type="NCBI Taxonomy" id="3362603"/>
    <lineage>
        <taxon>Bacteria</taxon>
        <taxon>Bacillati</taxon>
        <taxon>Actinomycetota</taxon>
        <taxon>Actinomycetes</taxon>
        <taxon>Kineosporiales</taxon>
        <taxon>Kineosporiaceae</taxon>
        <taxon>Spongisporangium</taxon>
    </lineage>
</organism>
<comment type="similarity">
    <text evidence="2">Belongs to the 3-hydroxyacyl-CoA dehydrogenase family.</text>
</comment>
<dbReference type="PANTHER" id="PTHR48075:SF9">
    <property type="entry name" value="3-HYDROXYBUTYRYL-COA DEHYDROGENASE"/>
    <property type="match status" value="1"/>
</dbReference>
<evidence type="ECO:0000256" key="1">
    <source>
        <dbReference type="ARBA" id="ARBA00005086"/>
    </source>
</evidence>
<comment type="caution">
    <text evidence="6">The sequence shown here is derived from an EMBL/GenBank/DDBJ whole genome shotgun (WGS) entry which is preliminary data.</text>
</comment>
<dbReference type="GO" id="GO:0003857">
    <property type="term" value="F:(3S)-3-hydroxyacyl-CoA dehydrogenase (NAD+) activity"/>
    <property type="evidence" value="ECO:0007669"/>
    <property type="project" value="UniProtKB-EC"/>
</dbReference>
<comment type="pathway">
    <text evidence="1">Lipid metabolism; butanoate metabolism.</text>
</comment>
<evidence type="ECO:0000313" key="6">
    <source>
        <dbReference type="EMBL" id="MFI7589630.1"/>
    </source>
</evidence>
<dbReference type="Gene3D" id="3.40.50.720">
    <property type="entry name" value="NAD(P)-binding Rossmann-like Domain"/>
    <property type="match status" value="2"/>
</dbReference>
<evidence type="ECO:0000313" key="7">
    <source>
        <dbReference type="Proteomes" id="UP001612915"/>
    </source>
</evidence>
<feature type="domain" description="3-hydroxyacyl-CoA dehydrogenase C-terminal" evidence="4">
    <location>
        <begin position="148"/>
        <end position="243"/>
    </location>
</feature>
<dbReference type="Pfam" id="PF00725">
    <property type="entry name" value="3HCDH"/>
    <property type="match status" value="2"/>
</dbReference>
<dbReference type="InterPro" id="IPR013328">
    <property type="entry name" value="6PGD_dom2"/>
</dbReference>
<keyword evidence="7" id="KW-1185">Reference proteome</keyword>
<evidence type="ECO:0000256" key="2">
    <source>
        <dbReference type="ARBA" id="ARBA00009463"/>
    </source>
</evidence>
<evidence type="ECO:0000259" key="5">
    <source>
        <dbReference type="Pfam" id="PF02737"/>
    </source>
</evidence>
<feature type="domain" description="3-hydroxyacyl-CoA dehydrogenase NAD binding" evidence="5">
    <location>
        <begin position="272"/>
        <end position="449"/>
    </location>
</feature>
<gene>
    <name evidence="6" type="ORF">ACIB24_21390</name>
</gene>
<evidence type="ECO:0000256" key="3">
    <source>
        <dbReference type="ARBA" id="ARBA00023002"/>
    </source>
</evidence>
<dbReference type="SUPFAM" id="SSF48179">
    <property type="entry name" value="6-phosphogluconate dehydrogenase C-terminal domain-like"/>
    <property type="match status" value="2"/>
</dbReference>
<dbReference type="PANTHER" id="PTHR48075">
    <property type="entry name" value="3-HYDROXYACYL-COA DEHYDROGENASE FAMILY PROTEIN"/>
    <property type="match status" value="1"/>
</dbReference>
<name>A0ABW8ATB5_9ACTN</name>
<evidence type="ECO:0000259" key="4">
    <source>
        <dbReference type="Pfam" id="PF00725"/>
    </source>
</evidence>
<dbReference type="Proteomes" id="UP001612915">
    <property type="component" value="Unassembled WGS sequence"/>
</dbReference>
<feature type="domain" description="3-hydroxyacyl-CoA dehydrogenase NAD binding" evidence="5">
    <location>
        <begin position="35"/>
        <end position="144"/>
    </location>
</feature>
<feature type="domain" description="3-hydroxyacyl-CoA dehydrogenase C-terminal" evidence="4">
    <location>
        <begin position="452"/>
        <end position="548"/>
    </location>
</feature>
<reference evidence="6 7" key="1">
    <citation type="submission" date="2024-10" db="EMBL/GenBank/DDBJ databases">
        <title>The Natural Products Discovery Center: Release of the First 8490 Sequenced Strains for Exploring Actinobacteria Biosynthetic Diversity.</title>
        <authorList>
            <person name="Kalkreuter E."/>
            <person name="Kautsar S.A."/>
            <person name="Yang D."/>
            <person name="Bader C.D."/>
            <person name="Teijaro C.N."/>
            <person name="Fluegel L."/>
            <person name="Davis C.M."/>
            <person name="Simpson J.R."/>
            <person name="Lauterbach L."/>
            <person name="Steele A.D."/>
            <person name="Gui C."/>
            <person name="Meng S."/>
            <person name="Li G."/>
            <person name="Viehrig K."/>
            <person name="Ye F."/>
            <person name="Su P."/>
            <person name="Kiefer A.F."/>
            <person name="Nichols A."/>
            <person name="Cepeda A.J."/>
            <person name="Yan W."/>
            <person name="Fan B."/>
            <person name="Jiang Y."/>
            <person name="Adhikari A."/>
            <person name="Zheng C.-J."/>
            <person name="Schuster L."/>
            <person name="Cowan T.M."/>
            <person name="Smanski M.J."/>
            <person name="Chevrette M.G."/>
            <person name="De Carvalho L.P.S."/>
            <person name="Shen B."/>
        </authorList>
    </citation>
    <scope>NUCLEOTIDE SEQUENCE [LARGE SCALE GENOMIC DNA]</scope>
    <source>
        <strain evidence="6 7">NPDC049639</strain>
    </source>
</reference>
<dbReference type="SUPFAM" id="SSF51735">
    <property type="entry name" value="NAD(P)-binding Rossmann-fold domains"/>
    <property type="match status" value="2"/>
</dbReference>
<dbReference type="InterPro" id="IPR006176">
    <property type="entry name" value="3-OHacyl-CoA_DH_NAD-bd"/>
</dbReference>
<dbReference type="RefSeq" id="WP_398284233.1">
    <property type="nucleotide sequence ID" value="NZ_JBITLV010000008.1"/>
</dbReference>
<dbReference type="Pfam" id="PF02737">
    <property type="entry name" value="3HCDH_N"/>
    <property type="match status" value="2"/>
</dbReference>
<dbReference type="Gene3D" id="1.10.1040.10">
    <property type="entry name" value="N-(1-d-carboxylethyl)-l-norvaline Dehydrogenase, domain 2"/>
    <property type="match status" value="2"/>
</dbReference>
<dbReference type="InterPro" id="IPR006108">
    <property type="entry name" value="3HC_DH_C"/>
</dbReference>